<dbReference type="EMBL" id="LRQV01000020">
    <property type="protein sequence ID" value="KXK62378.1"/>
    <property type="molecule type" value="Genomic_DNA"/>
</dbReference>
<accession>A0A136PV82</accession>
<dbReference type="Gene3D" id="3.40.1380.10">
    <property type="match status" value="1"/>
</dbReference>
<dbReference type="InterPro" id="IPR035968">
    <property type="entry name" value="ATP_synth_F1_ATPase_gsu"/>
</dbReference>
<keyword evidence="7 10" id="KW-0472">Membrane</keyword>
<evidence type="ECO:0000256" key="4">
    <source>
        <dbReference type="ARBA" id="ARBA00022448"/>
    </source>
</evidence>
<evidence type="ECO:0000313" key="13">
    <source>
        <dbReference type="Proteomes" id="UP000070620"/>
    </source>
</evidence>
<dbReference type="GO" id="GO:0045259">
    <property type="term" value="C:proton-transporting ATP synthase complex"/>
    <property type="evidence" value="ECO:0007669"/>
    <property type="project" value="UniProtKB-KW"/>
</dbReference>
<dbReference type="CDD" id="cd12151">
    <property type="entry name" value="F1-ATPase_gamma"/>
    <property type="match status" value="1"/>
</dbReference>
<comment type="similarity">
    <text evidence="3 10">Belongs to the ATPase gamma chain family.</text>
</comment>
<dbReference type="Gene3D" id="1.10.287.80">
    <property type="entry name" value="ATP synthase, gamma subunit, helix hairpin domain"/>
    <property type="match status" value="2"/>
</dbReference>
<feature type="coiled-coil region" evidence="11">
    <location>
        <begin position="262"/>
        <end position="289"/>
    </location>
</feature>
<dbReference type="OrthoDB" id="9812769at2"/>
<evidence type="ECO:0000256" key="1">
    <source>
        <dbReference type="ARBA" id="ARBA00003456"/>
    </source>
</evidence>
<evidence type="ECO:0000313" key="12">
    <source>
        <dbReference type="EMBL" id="KXK62378.1"/>
    </source>
</evidence>
<name>A0A136PV82_9ACTN</name>
<dbReference type="Pfam" id="PF00231">
    <property type="entry name" value="ATP-synt"/>
    <property type="match status" value="1"/>
</dbReference>
<keyword evidence="5 10" id="KW-0375">Hydrogen ion transport</keyword>
<comment type="subcellular location">
    <subcellularLocation>
        <location evidence="10">Cell membrane</location>
        <topology evidence="10">Peripheral membrane protein</topology>
    </subcellularLocation>
    <subcellularLocation>
        <location evidence="2">Membrane</location>
        <topology evidence="2">Peripheral membrane protein</topology>
    </subcellularLocation>
</comment>
<keyword evidence="13" id="KW-1185">Reference proteome</keyword>
<proteinExistence type="inferred from homology"/>
<dbReference type="HAMAP" id="MF_00815">
    <property type="entry name" value="ATP_synth_gamma_bact"/>
    <property type="match status" value="1"/>
</dbReference>
<evidence type="ECO:0000256" key="9">
    <source>
        <dbReference type="ARBA" id="ARBA00023310"/>
    </source>
</evidence>
<evidence type="ECO:0000256" key="11">
    <source>
        <dbReference type="SAM" id="Coils"/>
    </source>
</evidence>
<keyword evidence="9 10" id="KW-0066">ATP synthesis</keyword>
<dbReference type="SUPFAM" id="SSF52943">
    <property type="entry name" value="ATP synthase (F1-ATPase), gamma subunit"/>
    <property type="match status" value="1"/>
</dbReference>
<dbReference type="GO" id="GO:0046933">
    <property type="term" value="F:proton-transporting ATP synthase activity, rotational mechanism"/>
    <property type="evidence" value="ECO:0007669"/>
    <property type="project" value="UniProtKB-UniRule"/>
</dbReference>
<comment type="function">
    <text evidence="1 10">Produces ATP from ADP in the presence of a proton gradient across the membrane. The gamma chain is believed to be important in regulating ATPase activity and the flow of protons through the CF(0) complex.</text>
</comment>
<dbReference type="Proteomes" id="UP000070620">
    <property type="component" value="Unassembled WGS sequence"/>
</dbReference>
<protein>
    <recommendedName>
        <fullName evidence="10">ATP synthase gamma chain</fullName>
    </recommendedName>
    <alternativeName>
        <fullName evidence="10">ATP synthase F1 sector gamma subunit</fullName>
    </alternativeName>
    <alternativeName>
        <fullName evidence="10">F-ATPase gamma subunit</fullName>
    </alternativeName>
</protein>
<dbReference type="InterPro" id="IPR023632">
    <property type="entry name" value="ATP_synth_F1_gsu_CS"/>
</dbReference>
<dbReference type="AlphaFoldDB" id="A0A136PV82"/>
<reference evidence="12 13" key="1">
    <citation type="submission" date="2016-01" db="EMBL/GenBank/DDBJ databases">
        <title>Whole genome sequence and analysis of Micromonospora rosaria DSM 803, which can produce antibacterial substance rosamicin.</title>
        <authorList>
            <person name="Yang H."/>
            <person name="He X."/>
            <person name="Zhu D."/>
        </authorList>
    </citation>
    <scope>NUCLEOTIDE SEQUENCE [LARGE SCALE GENOMIC DNA]</scope>
    <source>
        <strain evidence="12 13">DSM 803</strain>
    </source>
</reference>
<keyword evidence="11" id="KW-0175">Coiled coil</keyword>
<evidence type="ECO:0000256" key="2">
    <source>
        <dbReference type="ARBA" id="ARBA00004170"/>
    </source>
</evidence>
<sequence>MAAQVRVLRQRIRSAKGMKKITKAMELVATSRIAKAQARVEASLPYSRAITGVLSALASNAQLDHPLLTPRPQVRRAGVLLVTADRGLAGGYSSNAIKTAESLMARLRDEGKEPLLYVIGRKGVGFFRFRDRPIEANWTGFSEQPTFADARTVGETLIKAFTAGADDADGGPGPDGVRGVDELHIVYTEFHSLMTQNPVTRILGPMQVESRPRSEAKPGQLPDYDFEPDAEELLDALLPKYINTRIYAALLESAASESAARRRAMKSATDNAEEMIEKYTREMNSARQAGITQEISEIVGGANALAASGSEV</sequence>
<dbReference type="PROSITE" id="PS00153">
    <property type="entry name" value="ATPASE_GAMMA"/>
    <property type="match status" value="1"/>
</dbReference>
<gene>
    <name evidence="10" type="primary">atpG</name>
    <name evidence="12" type="ORF">AWW66_08565</name>
</gene>
<evidence type="ECO:0000256" key="7">
    <source>
        <dbReference type="ARBA" id="ARBA00023136"/>
    </source>
</evidence>
<dbReference type="RefSeq" id="WP_067362338.1">
    <property type="nucleotide sequence ID" value="NZ_JBIUBN010000001.1"/>
</dbReference>
<organism evidence="12 13">
    <name type="scientific">Micromonospora rosaria</name>
    <dbReference type="NCBI Taxonomy" id="47874"/>
    <lineage>
        <taxon>Bacteria</taxon>
        <taxon>Bacillati</taxon>
        <taxon>Actinomycetota</taxon>
        <taxon>Actinomycetes</taxon>
        <taxon>Micromonosporales</taxon>
        <taxon>Micromonosporaceae</taxon>
        <taxon>Micromonospora</taxon>
    </lineage>
</organism>
<dbReference type="NCBIfam" id="NF004145">
    <property type="entry name" value="PRK05621.1-2"/>
    <property type="match status" value="1"/>
</dbReference>
<keyword evidence="8 10" id="KW-0139">CF(1)</keyword>
<evidence type="ECO:0000256" key="5">
    <source>
        <dbReference type="ARBA" id="ARBA00022781"/>
    </source>
</evidence>
<keyword evidence="4 10" id="KW-0813">Transport</keyword>
<keyword evidence="10" id="KW-1003">Cell membrane</keyword>
<dbReference type="PANTHER" id="PTHR11693:SF22">
    <property type="entry name" value="ATP SYNTHASE SUBUNIT GAMMA, MITOCHONDRIAL"/>
    <property type="match status" value="1"/>
</dbReference>
<dbReference type="GO" id="GO:0042777">
    <property type="term" value="P:proton motive force-driven plasma membrane ATP synthesis"/>
    <property type="evidence" value="ECO:0007669"/>
    <property type="project" value="UniProtKB-UniRule"/>
</dbReference>
<dbReference type="InterPro" id="IPR000131">
    <property type="entry name" value="ATP_synth_F1_gsu"/>
</dbReference>
<dbReference type="PRINTS" id="PR00126">
    <property type="entry name" value="ATPASEGAMMA"/>
</dbReference>
<dbReference type="NCBIfam" id="TIGR01146">
    <property type="entry name" value="ATPsyn_F1gamma"/>
    <property type="match status" value="1"/>
</dbReference>
<evidence type="ECO:0000256" key="10">
    <source>
        <dbReference type="HAMAP-Rule" id="MF_00815"/>
    </source>
</evidence>
<comment type="subunit">
    <text evidence="10">F-type ATPases have 2 components, CF(1) - the catalytic core - and CF(0) - the membrane proton channel. CF(1) has five subunits: alpha(3), beta(3), gamma(1), delta(1), epsilon(1). CF(0) has three main subunits: a, b and c.</text>
</comment>
<dbReference type="GO" id="GO:0005886">
    <property type="term" value="C:plasma membrane"/>
    <property type="evidence" value="ECO:0007669"/>
    <property type="project" value="UniProtKB-SubCell"/>
</dbReference>
<dbReference type="GO" id="GO:0005524">
    <property type="term" value="F:ATP binding"/>
    <property type="evidence" value="ECO:0007669"/>
    <property type="project" value="UniProtKB-UniRule"/>
</dbReference>
<comment type="caution">
    <text evidence="12">The sequence shown here is derived from an EMBL/GenBank/DDBJ whole genome shotgun (WGS) entry which is preliminary data.</text>
</comment>
<evidence type="ECO:0000256" key="3">
    <source>
        <dbReference type="ARBA" id="ARBA00007681"/>
    </source>
</evidence>
<evidence type="ECO:0000256" key="6">
    <source>
        <dbReference type="ARBA" id="ARBA00023065"/>
    </source>
</evidence>
<keyword evidence="6 10" id="KW-0406">Ion transport</keyword>
<dbReference type="PANTHER" id="PTHR11693">
    <property type="entry name" value="ATP SYNTHASE GAMMA CHAIN"/>
    <property type="match status" value="1"/>
</dbReference>
<evidence type="ECO:0000256" key="8">
    <source>
        <dbReference type="ARBA" id="ARBA00023196"/>
    </source>
</evidence>